<dbReference type="EMBL" id="QBKN01000020">
    <property type="protein sequence ID" value="PTX45747.1"/>
    <property type="molecule type" value="Genomic_DNA"/>
</dbReference>
<gene>
    <name evidence="9" type="ORF">C8N44_120103</name>
</gene>
<feature type="coiled-coil region" evidence="4">
    <location>
        <begin position="265"/>
        <end position="301"/>
    </location>
</feature>
<feature type="transmembrane region" description="Helical" evidence="6">
    <location>
        <begin position="197"/>
        <end position="222"/>
    </location>
</feature>
<dbReference type="GO" id="GO:0007165">
    <property type="term" value="P:signal transduction"/>
    <property type="evidence" value="ECO:0007669"/>
    <property type="project" value="UniProtKB-KW"/>
</dbReference>
<feature type="domain" description="HAMP" evidence="8">
    <location>
        <begin position="219"/>
        <end position="272"/>
    </location>
</feature>
<dbReference type="GO" id="GO:0006935">
    <property type="term" value="P:chemotaxis"/>
    <property type="evidence" value="ECO:0007669"/>
    <property type="project" value="UniProtKB-KW"/>
</dbReference>
<dbReference type="SUPFAM" id="SSF58104">
    <property type="entry name" value="Methyl-accepting chemotaxis protein (MCP) signaling domain"/>
    <property type="match status" value="1"/>
</dbReference>
<evidence type="ECO:0000256" key="6">
    <source>
        <dbReference type="SAM" id="Phobius"/>
    </source>
</evidence>
<dbReference type="InterPro" id="IPR004089">
    <property type="entry name" value="MCPsignal_dom"/>
</dbReference>
<organism evidence="9 10">
    <name type="scientific">Allosediminivita pacifica</name>
    <dbReference type="NCBI Taxonomy" id="1267769"/>
    <lineage>
        <taxon>Bacteria</taxon>
        <taxon>Pseudomonadati</taxon>
        <taxon>Pseudomonadota</taxon>
        <taxon>Alphaproteobacteria</taxon>
        <taxon>Rhodobacterales</taxon>
        <taxon>Paracoccaceae</taxon>
        <taxon>Allosediminivita</taxon>
    </lineage>
</organism>
<dbReference type="PROSITE" id="PS50885">
    <property type="entry name" value="HAMP"/>
    <property type="match status" value="2"/>
</dbReference>
<protein>
    <submittedName>
        <fullName evidence="9">Methyl-accepting chemotaxis protein</fullName>
    </submittedName>
</protein>
<dbReference type="SMART" id="SM00283">
    <property type="entry name" value="MA"/>
    <property type="match status" value="1"/>
</dbReference>
<evidence type="ECO:0000256" key="5">
    <source>
        <dbReference type="SAM" id="MobiDB-lite"/>
    </source>
</evidence>
<keyword evidence="1" id="KW-0145">Chemotaxis</keyword>
<keyword evidence="10" id="KW-1185">Reference proteome</keyword>
<sequence length="603" mass="64294">MKRFKSLRLQVACGVILIVFATAVALSATLERQSEQALVKAAQARQDTSLRILVDRFMQRYDGITAVYDAGGSIERVSWGDLPAIEGHELIDGVGRISGETATVFAWDPAEGDFIRRTTNIVKPDGNRAVGTYLGTSNPVFASMMEGEIFRGRAVILGNSYLTIYVPIMGPNDQPIGIFYVGVAEAEIAAALQAQRFSAMAVIAGFVIFAILATFFGLRLALRPLVRLERAVRRISEGELDRPVDGIDRSDEVGRIASTVDGFRLSLKDARLRDEEDALRREEQERAVEALSQSMSRLADKDLGCRIPQAAGFPPEYERLRRDFNAVAENLAGAVADISRVSANVESTASRIGSMSNDLSLRVEKQAASLEETVAGLDLLTQSGDQIATRASEADGLAGESRELSRESGAVLDRAVAAIAEVEAASDQIGRIVEVIEDIAFQTNLLALNAGVEAARAGEAGKGFSVVATEVRGLAHRASDSAGEIRNLVQSTVNQVRDGSQLVRDTGTSIVQVLEKVHALGSLVSAIATDVEGQARSMSEINVGMQQLDVATQESAALAAEADGASQELQSEARALAHTLDSFSHHDAAEGEATGRAVSSRAA</sequence>
<dbReference type="InterPro" id="IPR029151">
    <property type="entry name" value="Sensor-like_sf"/>
</dbReference>
<dbReference type="AlphaFoldDB" id="A0A2T6APL4"/>
<evidence type="ECO:0000313" key="10">
    <source>
        <dbReference type="Proteomes" id="UP000244069"/>
    </source>
</evidence>
<dbReference type="CDD" id="cd06225">
    <property type="entry name" value="HAMP"/>
    <property type="match status" value="1"/>
</dbReference>
<evidence type="ECO:0000256" key="1">
    <source>
        <dbReference type="ARBA" id="ARBA00022500"/>
    </source>
</evidence>
<dbReference type="PANTHER" id="PTHR43531:SF11">
    <property type="entry name" value="METHYL-ACCEPTING CHEMOTAXIS PROTEIN 3"/>
    <property type="match status" value="1"/>
</dbReference>
<dbReference type="Pfam" id="PF00015">
    <property type="entry name" value="MCPsignal"/>
    <property type="match status" value="1"/>
</dbReference>
<name>A0A2T6APL4_9RHOB</name>
<feature type="region of interest" description="Disordered" evidence="5">
    <location>
        <begin position="583"/>
        <end position="603"/>
    </location>
</feature>
<dbReference type="Gene3D" id="6.10.340.10">
    <property type="match status" value="1"/>
</dbReference>
<evidence type="ECO:0000259" key="7">
    <source>
        <dbReference type="PROSITE" id="PS50111"/>
    </source>
</evidence>
<keyword evidence="6" id="KW-1133">Transmembrane helix</keyword>
<dbReference type="RefSeq" id="WP_107977691.1">
    <property type="nucleotide sequence ID" value="NZ_BMEZ01000008.1"/>
</dbReference>
<feature type="domain" description="Methyl-accepting transducer" evidence="7">
    <location>
        <begin position="341"/>
        <end position="570"/>
    </location>
</feature>
<keyword evidence="6" id="KW-0812">Transmembrane</keyword>
<keyword evidence="4" id="KW-0175">Coiled coil</keyword>
<evidence type="ECO:0000256" key="4">
    <source>
        <dbReference type="SAM" id="Coils"/>
    </source>
</evidence>
<dbReference type="Gene3D" id="1.10.287.950">
    <property type="entry name" value="Methyl-accepting chemotaxis protein"/>
    <property type="match status" value="1"/>
</dbReference>
<feature type="domain" description="HAMP" evidence="8">
    <location>
        <begin position="282"/>
        <end position="336"/>
    </location>
</feature>
<dbReference type="Pfam" id="PF00672">
    <property type="entry name" value="HAMP"/>
    <property type="match status" value="1"/>
</dbReference>
<evidence type="ECO:0000256" key="2">
    <source>
        <dbReference type="ARBA" id="ARBA00029447"/>
    </source>
</evidence>
<evidence type="ECO:0000313" key="9">
    <source>
        <dbReference type="EMBL" id="PTX45747.1"/>
    </source>
</evidence>
<dbReference type="Pfam" id="PF17201">
    <property type="entry name" value="Cache_3-Cache_2"/>
    <property type="match status" value="1"/>
</dbReference>
<dbReference type="Proteomes" id="UP000244069">
    <property type="component" value="Unassembled WGS sequence"/>
</dbReference>
<comment type="similarity">
    <text evidence="2">Belongs to the methyl-accepting chemotaxis (MCP) protein family.</text>
</comment>
<dbReference type="InterPro" id="IPR033462">
    <property type="entry name" value="Cache_3-Cache_2"/>
</dbReference>
<keyword evidence="3" id="KW-0807">Transducer</keyword>
<comment type="caution">
    <text evidence="9">The sequence shown here is derived from an EMBL/GenBank/DDBJ whole genome shotgun (WGS) entry which is preliminary data.</text>
</comment>
<dbReference type="PROSITE" id="PS50111">
    <property type="entry name" value="CHEMOTAXIS_TRANSDUC_2"/>
    <property type="match status" value="1"/>
</dbReference>
<reference evidence="9 10" key="1">
    <citation type="submission" date="2018-04" db="EMBL/GenBank/DDBJ databases">
        <title>Genomic Encyclopedia of Archaeal and Bacterial Type Strains, Phase II (KMG-II): from individual species to whole genera.</title>
        <authorList>
            <person name="Goeker M."/>
        </authorList>
    </citation>
    <scope>NUCLEOTIDE SEQUENCE [LARGE SCALE GENOMIC DNA]</scope>
    <source>
        <strain evidence="9 10">DSM 29329</strain>
    </source>
</reference>
<dbReference type="SMART" id="SM00304">
    <property type="entry name" value="HAMP"/>
    <property type="match status" value="2"/>
</dbReference>
<dbReference type="SUPFAM" id="SSF158472">
    <property type="entry name" value="HAMP domain-like"/>
    <property type="match status" value="1"/>
</dbReference>
<keyword evidence="6" id="KW-0472">Membrane</keyword>
<dbReference type="OrthoDB" id="354287at2"/>
<evidence type="ECO:0000256" key="3">
    <source>
        <dbReference type="PROSITE-ProRule" id="PRU00284"/>
    </source>
</evidence>
<accession>A0A2T6APL4</accession>
<evidence type="ECO:0000259" key="8">
    <source>
        <dbReference type="PROSITE" id="PS50885"/>
    </source>
</evidence>
<dbReference type="InterPro" id="IPR051310">
    <property type="entry name" value="MCP_chemotaxis"/>
</dbReference>
<proteinExistence type="inferred from homology"/>
<dbReference type="InterPro" id="IPR003660">
    <property type="entry name" value="HAMP_dom"/>
</dbReference>
<dbReference type="GO" id="GO:0016020">
    <property type="term" value="C:membrane"/>
    <property type="evidence" value="ECO:0007669"/>
    <property type="project" value="InterPro"/>
</dbReference>
<dbReference type="PANTHER" id="PTHR43531">
    <property type="entry name" value="PROTEIN ICFG"/>
    <property type="match status" value="1"/>
</dbReference>
<dbReference type="SUPFAM" id="SSF103190">
    <property type="entry name" value="Sensory domain-like"/>
    <property type="match status" value="1"/>
</dbReference>